<dbReference type="SMART" id="SM00355">
    <property type="entry name" value="ZnF_C2H2"/>
    <property type="match status" value="3"/>
</dbReference>
<protein>
    <recommendedName>
        <fullName evidence="1">C2H2-type domain-containing protein</fullName>
    </recommendedName>
</protein>
<dbReference type="InterPro" id="IPR036236">
    <property type="entry name" value="Znf_C2H2_sf"/>
</dbReference>
<accession>A0A6C0CGI6</accession>
<feature type="domain" description="C2H2-type" evidence="1">
    <location>
        <begin position="97"/>
        <end position="117"/>
    </location>
</feature>
<dbReference type="EMBL" id="MN739403">
    <property type="protein sequence ID" value="QHT02950.1"/>
    <property type="molecule type" value="Genomic_DNA"/>
</dbReference>
<evidence type="ECO:0000259" key="1">
    <source>
        <dbReference type="SMART" id="SM00355"/>
    </source>
</evidence>
<dbReference type="Gene3D" id="3.30.160.60">
    <property type="entry name" value="Classic Zinc Finger"/>
    <property type="match status" value="1"/>
</dbReference>
<organism evidence="2">
    <name type="scientific">viral metagenome</name>
    <dbReference type="NCBI Taxonomy" id="1070528"/>
    <lineage>
        <taxon>unclassified sequences</taxon>
        <taxon>metagenomes</taxon>
        <taxon>organismal metagenomes</taxon>
    </lineage>
</organism>
<dbReference type="SUPFAM" id="SSF57667">
    <property type="entry name" value="beta-beta-alpha zinc fingers"/>
    <property type="match status" value="1"/>
</dbReference>
<feature type="domain" description="C2H2-type" evidence="1">
    <location>
        <begin position="125"/>
        <end position="145"/>
    </location>
</feature>
<proteinExistence type="predicted"/>
<reference evidence="2" key="1">
    <citation type="journal article" date="2020" name="Nature">
        <title>Giant virus diversity and host interactions through global metagenomics.</title>
        <authorList>
            <person name="Schulz F."/>
            <person name="Roux S."/>
            <person name="Paez-Espino D."/>
            <person name="Jungbluth S."/>
            <person name="Walsh D.A."/>
            <person name="Denef V.J."/>
            <person name="McMahon K.D."/>
            <person name="Konstantinidis K.T."/>
            <person name="Eloe-Fadrosh E.A."/>
            <person name="Kyrpides N.C."/>
            <person name="Woyke T."/>
        </authorList>
    </citation>
    <scope>NUCLEOTIDE SEQUENCE</scope>
    <source>
        <strain evidence="2">GVMAG-M-3300020727-4</strain>
    </source>
</reference>
<evidence type="ECO:0000313" key="2">
    <source>
        <dbReference type="EMBL" id="QHT02950.1"/>
    </source>
</evidence>
<name>A0A6C0CGI6_9ZZZZ</name>
<sequence>MDIKYFHCALCEYKTLRKYDLKRHHNVIHILKAHKNKDKGKHIQIEGKHIQIEGKHIQIEGKHIQIEGKHIQIEGKHIQLEGKHIQSNENQIDKKEFTCYKCEKKYKTKKYLVEHEKKCNGLNILTCPKCMKTFSNTSNKSAHIKKNNCKAKSIIHAVNTETKTINIEGNNNTINNITNNIINNFGNERTDYITFDDMIKILKLSGDNIIPRYIEFKHFNKDFPENNNIKYEKNNDCLIKKDGEWKITNIDSLSNKLIDKNSSEINNYYLKQKNNIEERIKNIELMDFINKRFNYLDLCIDKKLYKNIKDEIKEIIRSAKLY</sequence>
<dbReference type="AlphaFoldDB" id="A0A6C0CGI6"/>
<dbReference type="InterPro" id="IPR013087">
    <property type="entry name" value="Znf_C2H2_type"/>
</dbReference>
<feature type="domain" description="C2H2-type" evidence="1">
    <location>
        <begin position="6"/>
        <end position="29"/>
    </location>
</feature>